<dbReference type="VEuPathDB" id="PiroplasmaDB:BBOV_III010215"/>
<reference evidence="1" key="1">
    <citation type="journal article" date="2014" name="BMC Genomics">
        <title>The Babesia bovis gene and promoter model: an update from full-length EST analysis.</title>
        <authorList>
            <person name="Yamagishi J."/>
            <person name="Wakaguri H."/>
            <person name="Yokoyama N."/>
            <person name="Yamashita R."/>
            <person name="Suzuki Y."/>
            <person name="Xuan X."/>
            <person name="Igarashi I."/>
        </authorList>
    </citation>
    <scope>NUCLEOTIDE SEQUENCE</scope>
    <source>
        <strain evidence="1">Texas</strain>
    </source>
</reference>
<organism evidence="1">
    <name type="scientific">Babesia bovis</name>
    <dbReference type="NCBI Taxonomy" id="5865"/>
    <lineage>
        <taxon>Eukaryota</taxon>
        <taxon>Sar</taxon>
        <taxon>Alveolata</taxon>
        <taxon>Apicomplexa</taxon>
        <taxon>Aconoidasida</taxon>
        <taxon>Piroplasmida</taxon>
        <taxon>Babesiidae</taxon>
        <taxon>Babesia</taxon>
    </lineage>
</organism>
<protein>
    <submittedName>
        <fullName evidence="1">Uncharacterized protein</fullName>
    </submittedName>
</protein>
<evidence type="ECO:0000313" key="1">
    <source>
        <dbReference type="EMBL" id="BAN65498.1"/>
    </source>
</evidence>
<proteinExistence type="evidence at transcript level"/>
<dbReference type="AlphaFoldDB" id="S6B2A5"/>
<name>S6B2A5_BABBO</name>
<dbReference type="EMBL" id="AK441704">
    <property type="protein sequence ID" value="BAN65498.1"/>
    <property type="molecule type" value="mRNA"/>
</dbReference>
<sequence>MCQYMYFSTVTDRCLPSDDVYSKLSIRCVRKHALKNIEQFMDDLSLAVKYVVVCLNSTAPMDPKEVNMLRDVLGKHDQLGKEDILILYEALANAQNELPEDTMAKTRELVRQAWDMLPTLSIRDCSHLMNHGKLDICAMVGAQAVEELFQRLTSDIKQLESDVVLRLVEFASKQNHLSTRMIGIIEVDPSIIPVTATAAVAVLELYLNAGRSCDSKACKWARDKLTNRRTIIDPRYSERMQRIVDRISTHNAS</sequence>
<accession>S6B2A5</accession>